<keyword evidence="3" id="KW-1185">Reference proteome</keyword>
<comment type="caution">
    <text evidence="2">The sequence shown here is derived from an EMBL/GenBank/DDBJ whole genome shotgun (WGS) entry which is preliminary data.</text>
</comment>
<dbReference type="Proteomes" id="UP001153954">
    <property type="component" value="Unassembled WGS sequence"/>
</dbReference>
<name>A0AAU9T9E1_EUPED</name>
<evidence type="ECO:0000256" key="1">
    <source>
        <dbReference type="SAM" id="SignalP"/>
    </source>
</evidence>
<protein>
    <submittedName>
        <fullName evidence="2">Uncharacterized protein</fullName>
    </submittedName>
</protein>
<feature type="signal peptide" evidence="1">
    <location>
        <begin position="1"/>
        <end position="25"/>
    </location>
</feature>
<dbReference type="EMBL" id="CAKOGL010000001">
    <property type="protein sequence ID" value="CAH2083579.1"/>
    <property type="molecule type" value="Genomic_DNA"/>
</dbReference>
<dbReference type="PROSITE" id="PS51257">
    <property type="entry name" value="PROKAR_LIPOPROTEIN"/>
    <property type="match status" value="1"/>
</dbReference>
<reference evidence="2" key="1">
    <citation type="submission" date="2022-03" db="EMBL/GenBank/DDBJ databases">
        <authorList>
            <person name="Tunstrom K."/>
        </authorList>
    </citation>
    <scope>NUCLEOTIDE SEQUENCE</scope>
</reference>
<evidence type="ECO:0000313" key="2">
    <source>
        <dbReference type="EMBL" id="CAH2083579.1"/>
    </source>
</evidence>
<keyword evidence="1" id="KW-0732">Signal</keyword>
<proteinExistence type="predicted"/>
<accession>A0AAU9T9E1</accession>
<gene>
    <name evidence="2" type="ORF">EEDITHA_LOCUS236</name>
</gene>
<evidence type="ECO:0000313" key="3">
    <source>
        <dbReference type="Proteomes" id="UP001153954"/>
    </source>
</evidence>
<sequence>MKKPNHLMLIYVLEYVFINFASVSCSTIPVKNTFNECQISSIEENNDVEEIFRQGKDKRLTEENVDLNDKHNSDNNDDTLTYTVDKINDKIIITVNNDTPNKLDSISEFNKVINDDADNIKEFNVNGKCNKNIDKIYLIGYDDNILELKREIKENGEDIEVLVYFYIYKDEKYQALGYVYTDMKHLLGVLAKHTHYFSFDNQSLKHICSSNNIDVKPLQKQADASSNIAFEANTKQDAILKTENISETDTNEGEYKIYNPNKKTANYYEFILKNENDLCGNDINIDTDKLKSKEQNDNVLYKTADYSNDQVHIKQDTKEKSNCLEDKIEDGHISIYQPKILGTINRIKFDESGGYRTIDPYFIQEKNRKQDRTLTVNESVNNKVKCQNEEGKYPITAGKSKINTIESPLQSFVSKNPLIKSIKSIPKKVIDNLGFVSIVPSDINFIQTETSPECKTDKVEPDKELESKIIPIYYTNVSTIDLNKKDDLLVTSKPNNNQNKICSNNKHLENNQPSTESNIVDYPKYKIEDTPIKKSADVKTIPLDETKNQESLDNFQCDSDINNGLEKIELNNLNVPVTVVPHLYNIISKTPSNTKTYLPWSFNNYGIPCKFKNKNKSHAILENFPSQSELSNREAEDKLNNIEQKSSEKGHNNKIDLQTETSTFVLPKLLSPLSTPYLPTYFNPNLKNMACTFPSLPNFSIKSSVFKPSFDHKPEDQNSPNQVQDDLRISNKNKTPSLENFTTKFNRFPTFQYSVTSPLTKIVSKPEMSSPTQSTSFSEEFPINEYYVPKLTLVNDSQNDTPASVCSNNALTTSSESSEIPIMSSLKSQENELAPSCTEILSKFLPSSQGISTSLSDIPKINLEEENYLPICDVSSAVSTINESVTSTTAVPTLQAELTHQFTEKCTNPMFPPLVNPITKFIVPTISIVNGEENFNPSSKLSDNIPTLNGPITSIISSPTSQVSELTPPCAEIFEKVSPHIIPTTNYNFTNISTDGVSENFTQFSDFSSTLTTSNEIIPTSQEHRLASPCTETFIKPILDPIVISSANSNDPEKQFVNNKEICESTNFPDMSNHNILPTKNLKRPSLYPNFSYFFNPSIKPKPVLQAFSIPKDVSPSTSTIIKNNENLITSIDLPHIVQTLPNQLCFRSKEIKRPHDISLKYSPSSSNLISTTKPFSTSQFISTPKSMFPKITSRPNLLSNVPVSTTLTTQRPKTFKSTKQQPAHYNTLPCSRITITSPTDPKSDLIHSVPDEPLKSNIIKQDLVYNSLLPHYPSSPTHKSLFKDILRPISLLKNKKYLEAQPVIIPTKASLYEPPIINQPNNRHFDVNVHKKGDTFSPNINILPTTSSYPSPDYSSRYTLPQEFTNKFNLKSSPLLSLGNIPITSKDKISHKKQLNDFIPCSSAEKYTPSSLSESGSVLYNPYNPITVSPLVLNPINVFEPLFKPKQSDSFDSLKIIKEPNLLPQESTCFYSSPFYKSEPSSHMTLDTKPIYHPIVCQTKSHPYMDNTYQPLDSLPFSSIFNKSPIINSYRNQNQPDNHFTSKTEENIPMLNVPKESISTNTVNNEPIYPYLNDIPNKINPYYHLPVKSYNDQSKSTKDSFPSIISPLNLKSQSPYSSHPTYFNVLPSSNKNSIFKYLPTSPLRSNNLLQNEIPSQYLSQSYLEDKASDYYPIEPCIRNIVSHPTSTCTPTPITSLPNLSLPTTATDVDSNKSSGSISSLPISVASKFKCNSNKLPISVLSYPSSMETSPAIYQSHISSWPIDSTVKVKPKTLKHPVSNLPISTINTPIVSLPSTSALEFISPNLNNPISTIETIPSTTMSPFSLKLIPGVSASRNKPPKYEIPIRSAMEICTKNSSPSVSSFPATSIPNRSLTSSKTCTSYLTIPSPREVELAPLPIFTKSEIKTLNPQSLIPISSVSPTSETYSSVSLRPASSLSVFPRKQLSSTSYTPSIPTSSDSITPEFDLTDKLATTSRLNGTPYIVNTQPKSTQHKAFYYPQKTLISSKDSPNEFNVQPQFSNIYNKPGIDVISSKNYENYLKPVRQPQSIKPFVKNHQLFETPLTYNSPLKYFEQKQLPTNQVTDTYLPLQSKIKLLTPQSTTDHNLANVKDSDIPIIYRDSLSSNLDSNFLYNDLSYKSKPCFISSKHIPNSKSQYHYPINKSSVQFTKPNLVPQNREKQEFFLPLNQENKHSNSYLPNNYKKYPSFKLLPSKIYTSKHPKNSKLKLNSLSSRNLLSEPFYSKENVLKLSPYTNKLPIEFSNEKTFPPSLLSPCTETQINFDKKYPMNALNQYQPFDQPIQSNFKHIPNTLSSYFKDTDRLTPPSFRLKDNYFNTINNLTPFKKDIYRTDNKVSIPIGNIAIAKYEPNLFEKFNIKTDNPDIELKMWLSRLKIYKAKVIVEVDESSVINFIPIVKNKASYRSDYIRDTVTSVVLIAFALVEAGIQERAPSTATEIHNGHLFTDPRR</sequence>
<feature type="chain" id="PRO_5043998311" evidence="1">
    <location>
        <begin position="26"/>
        <end position="2466"/>
    </location>
</feature>
<organism evidence="2 3">
    <name type="scientific">Euphydryas editha</name>
    <name type="common">Edith's checkerspot</name>
    <dbReference type="NCBI Taxonomy" id="104508"/>
    <lineage>
        <taxon>Eukaryota</taxon>
        <taxon>Metazoa</taxon>
        <taxon>Ecdysozoa</taxon>
        <taxon>Arthropoda</taxon>
        <taxon>Hexapoda</taxon>
        <taxon>Insecta</taxon>
        <taxon>Pterygota</taxon>
        <taxon>Neoptera</taxon>
        <taxon>Endopterygota</taxon>
        <taxon>Lepidoptera</taxon>
        <taxon>Glossata</taxon>
        <taxon>Ditrysia</taxon>
        <taxon>Papilionoidea</taxon>
        <taxon>Nymphalidae</taxon>
        <taxon>Nymphalinae</taxon>
        <taxon>Euphydryas</taxon>
    </lineage>
</organism>